<gene>
    <name evidence="2" type="ORF">SCHPADRAFT_902182</name>
</gene>
<dbReference type="EMBL" id="KQ085926">
    <property type="protein sequence ID" value="KLO15670.1"/>
    <property type="molecule type" value="Genomic_DNA"/>
</dbReference>
<keyword evidence="1" id="KW-1133">Transmembrane helix</keyword>
<keyword evidence="1" id="KW-0812">Transmembrane</keyword>
<accession>A0A0H2RUG9</accession>
<dbReference type="AlphaFoldDB" id="A0A0H2RUG9"/>
<name>A0A0H2RUG9_9AGAM</name>
<sequence length="60" mass="6815">MTELVPVKIVMKLFFNFVSPYVILTLAHRRLGDKPASVNSFKSKAWLWALGANEETCSCR</sequence>
<evidence type="ECO:0000313" key="3">
    <source>
        <dbReference type="Proteomes" id="UP000053477"/>
    </source>
</evidence>
<keyword evidence="1" id="KW-0472">Membrane</keyword>
<dbReference type="InParanoid" id="A0A0H2RUG9"/>
<feature type="transmembrane region" description="Helical" evidence="1">
    <location>
        <begin position="6"/>
        <end position="27"/>
    </location>
</feature>
<evidence type="ECO:0000256" key="1">
    <source>
        <dbReference type="SAM" id="Phobius"/>
    </source>
</evidence>
<evidence type="ECO:0000313" key="2">
    <source>
        <dbReference type="EMBL" id="KLO15670.1"/>
    </source>
</evidence>
<organism evidence="2 3">
    <name type="scientific">Schizopora paradoxa</name>
    <dbReference type="NCBI Taxonomy" id="27342"/>
    <lineage>
        <taxon>Eukaryota</taxon>
        <taxon>Fungi</taxon>
        <taxon>Dikarya</taxon>
        <taxon>Basidiomycota</taxon>
        <taxon>Agaricomycotina</taxon>
        <taxon>Agaricomycetes</taxon>
        <taxon>Hymenochaetales</taxon>
        <taxon>Schizoporaceae</taxon>
        <taxon>Schizopora</taxon>
    </lineage>
</organism>
<protein>
    <submittedName>
        <fullName evidence="2">Uncharacterized protein</fullName>
    </submittedName>
</protein>
<proteinExistence type="predicted"/>
<reference evidence="2 3" key="1">
    <citation type="submission" date="2015-04" db="EMBL/GenBank/DDBJ databases">
        <title>Complete genome sequence of Schizopora paradoxa KUC8140, a cosmopolitan wood degrader in East Asia.</title>
        <authorList>
            <consortium name="DOE Joint Genome Institute"/>
            <person name="Min B."/>
            <person name="Park H."/>
            <person name="Jang Y."/>
            <person name="Kim J.-J."/>
            <person name="Kim K.H."/>
            <person name="Pangilinan J."/>
            <person name="Lipzen A."/>
            <person name="Riley R."/>
            <person name="Grigoriev I.V."/>
            <person name="Spatafora J.W."/>
            <person name="Choi I.-G."/>
        </authorList>
    </citation>
    <scope>NUCLEOTIDE SEQUENCE [LARGE SCALE GENOMIC DNA]</scope>
    <source>
        <strain evidence="2 3">KUC8140</strain>
    </source>
</reference>
<dbReference type="Proteomes" id="UP000053477">
    <property type="component" value="Unassembled WGS sequence"/>
</dbReference>
<keyword evidence="3" id="KW-1185">Reference proteome</keyword>